<dbReference type="AlphaFoldDB" id="A0A8J7VX83"/>
<evidence type="ECO:0000256" key="6">
    <source>
        <dbReference type="ARBA" id="ARBA00023136"/>
    </source>
</evidence>
<dbReference type="InterPro" id="IPR002528">
    <property type="entry name" value="MATE_fam"/>
</dbReference>
<reference evidence="9" key="2">
    <citation type="submission" date="2021-04" db="EMBL/GenBank/DDBJ databases">
        <authorList>
            <person name="Liu J."/>
        </authorList>
    </citation>
    <scope>NUCLEOTIDE SEQUENCE</scope>
    <source>
        <strain evidence="9">BAD-6</strain>
    </source>
</reference>
<evidence type="ECO:0000256" key="3">
    <source>
        <dbReference type="ARBA" id="ARBA00022475"/>
    </source>
</evidence>
<dbReference type="PIRSF" id="PIRSF006603">
    <property type="entry name" value="DinF"/>
    <property type="match status" value="1"/>
</dbReference>
<feature type="transmembrane region" description="Helical" evidence="8">
    <location>
        <begin position="32"/>
        <end position="53"/>
    </location>
</feature>
<dbReference type="InterPro" id="IPR048279">
    <property type="entry name" value="MdtK-like"/>
</dbReference>
<evidence type="ECO:0000313" key="9">
    <source>
        <dbReference type="EMBL" id="MBR0596732.1"/>
    </source>
</evidence>
<feature type="transmembrane region" description="Helical" evidence="8">
    <location>
        <begin position="149"/>
        <end position="167"/>
    </location>
</feature>
<dbReference type="Pfam" id="PF01554">
    <property type="entry name" value="MatE"/>
    <property type="match status" value="2"/>
</dbReference>
<feature type="transmembrane region" description="Helical" evidence="8">
    <location>
        <begin position="337"/>
        <end position="357"/>
    </location>
</feature>
<dbReference type="Proteomes" id="UP000675664">
    <property type="component" value="Unassembled WGS sequence"/>
</dbReference>
<feature type="transmembrane region" description="Helical" evidence="8">
    <location>
        <begin position="106"/>
        <end position="129"/>
    </location>
</feature>
<feature type="compositionally biased region" description="Polar residues" evidence="7">
    <location>
        <begin position="8"/>
        <end position="20"/>
    </location>
</feature>
<dbReference type="GO" id="GO:0042910">
    <property type="term" value="F:xenobiotic transmembrane transporter activity"/>
    <property type="evidence" value="ECO:0007669"/>
    <property type="project" value="InterPro"/>
</dbReference>
<dbReference type="NCBIfam" id="TIGR00797">
    <property type="entry name" value="matE"/>
    <property type="match status" value="1"/>
</dbReference>
<dbReference type="PANTHER" id="PTHR43823:SF3">
    <property type="entry name" value="MULTIDRUG EXPORT PROTEIN MEPA"/>
    <property type="match status" value="1"/>
</dbReference>
<evidence type="ECO:0000256" key="4">
    <source>
        <dbReference type="ARBA" id="ARBA00022692"/>
    </source>
</evidence>
<gene>
    <name evidence="9" type="ORF">KCX82_02475</name>
</gene>
<dbReference type="InterPro" id="IPR051327">
    <property type="entry name" value="MATE_MepA_subfamily"/>
</dbReference>
<evidence type="ECO:0000256" key="7">
    <source>
        <dbReference type="SAM" id="MobiDB-lite"/>
    </source>
</evidence>
<feature type="transmembrane region" description="Helical" evidence="8">
    <location>
        <begin position="179"/>
        <end position="205"/>
    </location>
</feature>
<keyword evidence="5 8" id="KW-1133">Transmembrane helix</keyword>
<evidence type="ECO:0000256" key="5">
    <source>
        <dbReference type="ARBA" id="ARBA00022989"/>
    </source>
</evidence>
<comment type="caution">
    <text evidence="9">The sequence shown here is derived from an EMBL/GenBank/DDBJ whole genome shotgun (WGS) entry which is preliminary data.</text>
</comment>
<feature type="transmembrane region" description="Helical" evidence="8">
    <location>
        <begin position="436"/>
        <end position="458"/>
    </location>
</feature>
<feature type="transmembrane region" description="Helical" evidence="8">
    <location>
        <begin position="377"/>
        <end position="400"/>
    </location>
</feature>
<dbReference type="GO" id="GO:0005886">
    <property type="term" value="C:plasma membrane"/>
    <property type="evidence" value="ECO:0007669"/>
    <property type="project" value="UniProtKB-SubCell"/>
</dbReference>
<evidence type="ECO:0000256" key="8">
    <source>
        <dbReference type="SAM" id="Phobius"/>
    </source>
</evidence>
<dbReference type="CDD" id="cd13144">
    <property type="entry name" value="MATE_like_4"/>
    <property type="match status" value="1"/>
</dbReference>
<reference evidence="9" key="1">
    <citation type="submission" date="2021-04" db="EMBL/GenBank/DDBJ databases">
        <title>Sinoanaerobacter chloroacetimidivorans sp. nov., an obligate anaerobic bacterium isolated from anaerobic sludge.</title>
        <authorList>
            <person name="Bao Y."/>
        </authorList>
    </citation>
    <scope>NUCLEOTIDE SEQUENCE</scope>
    <source>
        <strain evidence="9">BAD-6</strain>
    </source>
</reference>
<evidence type="ECO:0000256" key="1">
    <source>
        <dbReference type="ARBA" id="ARBA00004651"/>
    </source>
</evidence>
<name>A0A8J7VX83_9FIRM</name>
<dbReference type="EMBL" id="JAGSND010000001">
    <property type="protein sequence ID" value="MBR0596732.1"/>
    <property type="molecule type" value="Genomic_DNA"/>
</dbReference>
<feature type="transmembrane region" description="Helical" evidence="8">
    <location>
        <begin position="412"/>
        <end position="430"/>
    </location>
</feature>
<evidence type="ECO:0000256" key="2">
    <source>
        <dbReference type="ARBA" id="ARBA00022448"/>
    </source>
</evidence>
<accession>A0A8J7VX83</accession>
<proteinExistence type="predicted"/>
<keyword evidence="6 8" id="KW-0472">Membrane</keyword>
<feature type="region of interest" description="Disordered" evidence="7">
    <location>
        <begin position="1"/>
        <end position="20"/>
    </location>
</feature>
<keyword evidence="4 8" id="KW-0812">Transmembrane</keyword>
<sequence>MNQEKHNSSNRPPESGTQLELNKMGTMPVGRLMISMSLPAMFSMIIHALYNIVDSIFVGMIGQSALTAVTLIFPIQMLLISVGVGTGVGLNSLISRRLGERNFIEANLAASHGMMLSIINWALFAIFGFFFSEMFVRAFSESASIVPDATAYCAIVTIFSLFIFIQINVEKILQATGNMILPMICGLTGAVTNIILDPILIFGLLGAPELGVAGAAAATVVGQFLSMSLGLLFLFTKKHEVKIKIKNFRFNWYIIKSIYNVGLPAIVMQSIGSVMLVGFNSILISFSDAAVAVLGVYFRLQSFIFMPVFGLTQGSMPIFGYNFGAKKKDRLLHAFKLSMIIAISIMLVGMLIFQIFPIPLLKMFNASPEMLHIGVRALRSISICFVFAGIGIISSTMFQATGHGTLSLYMSVLRQIVLILPLAWLLARFIGLDAVWFSFPMAEIFSLAATVLFLRYIYRKEIKDLGSE</sequence>
<comment type="subcellular location">
    <subcellularLocation>
        <location evidence="1">Cell membrane</location>
        <topology evidence="1">Multi-pass membrane protein</topology>
    </subcellularLocation>
</comment>
<evidence type="ECO:0000313" key="10">
    <source>
        <dbReference type="Proteomes" id="UP000675664"/>
    </source>
</evidence>
<organism evidence="9 10">
    <name type="scientific">Sinanaerobacter chloroacetimidivorans</name>
    <dbReference type="NCBI Taxonomy" id="2818044"/>
    <lineage>
        <taxon>Bacteria</taxon>
        <taxon>Bacillati</taxon>
        <taxon>Bacillota</taxon>
        <taxon>Clostridia</taxon>
        <taxon>Peptostreptococcales</taxon>
        <taxon>Anaerovoracaceae</taxon>
        <taxon>Sinanaerobacter</taxon>
    </lineage>
</organism>
<dbReference type="PANTHER" id="PTHR43823">
    <property type="entry name" value="SPORULATION PROTEIN YKVU"/>
    <property type="match status" value="1"/>
</dbReference>
<dbReference type="RefSeq" id="WP_227016852.1">
    <property type="nucleotide sequence ID" value="NZ_JAGSND010000001.1"/>
</dbReference>
<protein>
    <submittedName>
        <fullName evidence="9">MATE family efflux transporter</fullName>
    </submittedName>
</protein>
<keyword evidence="2" id="KW-0813">Transport</keyword>
<feature type="transmembrane region" description="Helical" evidence="8">
    <location>
        <begin position="211"/>
        <end position="236"/>
    </location>
</feature>
<keyword evidence="10" id="KW-1185">Reference proteome</keyword>
<feature type="transmembrane region" description="Helical" evidence="8">
    <location>
        <begin position="304"/>
        <end position="325"/>
    </location>
</feature>
<dbReference type="GO" id="GO:0015297">
    <property type="term" value="F:antiporter activity"/>
    <property type="evidence" value="ECO:0007669"/>
    <property type="project" value="InterPro"/>
</dbReference>
<feature type="transmembrane region" description="Helical" evidence="8">
    <location>
        <begin position="65"/>
        <end position="94"/>
    </location>
</feature>
<keyword evidence="3" id="KW-1003">Cell membrane</keyword>